<dbReference type="AlphaFoldDB" id="A0A4Y1YL93"/>
<reference evidence="1 2" key="1">
    <citation type="submission" date="2019-06" db="EMBL/GenBank/DDBJ databases">
        <title>Nitrosomonas stercoris KYUHI-S whole genome shotgun sequence.</title>
        <authorList>
            <person name="Nakagawa T."/>
            <person name="Tsuchiya Y."/>
            <person name="Takahashi R."/>
        </authorList>
    </citation>
    <scope>NUCLEOTIDE SEQUENCE [LARGE SCALE GENOMIC DNA]</scope>
    <source>
        <strain evidence="1 2">KYUHI-S</strain>
    </source>
</reference>
<proteinExistence type="predicted"/>
<evidence type="ECO:0000313" key="2">
    <source>
        <dbReference type="Proteomes" id="UP000316473"/>
    </source>
</evidence>
<dbReference type="EMBL" id="AP019755">
    <property type="protein sequence ID" value="BBL34804.1"/>
    <property type="molecule type" value="Genomic_DNA"/>
</dbReference>
<gene>
    <name evidence="1" type="ORF">Nstercoris_01049</name>
</gene>
<name>A0A4Y1YL93_9PROT</name>
<dbReference type="PANTHER" id="PTHR38692:SF1">
    <property type="entry name" value="PROTEIN SMG"/>
    <property type="match status" value="1"/>
</dbReference>
<dbReference type="InterPro" id="IPR007456">
    <property type="entry name" value="Smg"/>
</dbReference>
<keyword evidence="2" id="KW-1185">Reference proteome</keyword>
<dbReference type="PANTHER" id="PTHR38692">
    <property type="entry name" value="PROTEIN SMG"/>
    <property type="match status" value="1"/>
</dbReference>
<sequence length="125" mass="14517">MARFGDEEITLTLDWLSGFYPHDTEDDLAELAESNSMRYFTEEEMEVIDTEGRGFIFFLEQAGVINPAQRELLIERIIRMDGEVTSVEKIKLVVLLDFWIQKHLADDTSSTVDKLFIVGDFRQQH</sequence>
<protein>
    <submittedName>
        <fullName evidence="1">Protein Smg</fullName>
    </submittedName>
</protein>
<dbReference type="Pfam" id="PF04361">
    <property type="entry name" value="DUF494"/>
    <property type="match status" value="1"/>
</dbReference>
<dbReference type="Proteomes" id="UP000316473">
    <property type="component" value="Chromosome"/>
</dbReference>
<dbReference type="KEGG" id="nst:Nstercoris_01049"/>
<evidence type="ECO:0000313" key="1">
    <source>
        <dbReference type="EMBL" id="BBL34804.1"/>
    </source>
</evidence>
<accession>A0A4Y1YL93</accession>
<organism evidence="1 2">
    <name type="scientific">Nitrosomonas stercoris</name>
    <dbReference type="NCBI Taxonomy" id="1444684"/>
    <lineage>
        <taxon>Bacteria</taxon>
        <taxon>Pseudomonadati</taxon>
        <taxon>Pseudomonadota</taxon>
        <taxon>Betaproteobacteria</taxon>
        <taxon>Nitrosomonadales</taxon>
        <taxon>Nitrosomonadaceae</taxon>
        <taxon>Nitrosomonas</taxon>
    </lineage>
</organism>